<protein>
    <submittedName>
        <fullName evidence="1">Methyltransferase domain-containing protein</fullName>
    </submittedName>
</protein>
<dbReference type="OrthoDB" id="5298787at2"/>
<name>A0A1I5NVV6_9BACT</name>
<dbReference type="Proteomes" id="UP000199227">
    <property type="component" value="Unassembled WGS sequence"/>
</dbReference>
<keyword evidence="1" id="KW-0808">Transferase</keyword>
<dbReference type="Pfam" id="PF13489">
    <property type="entry name" value="Methyltransf_23"/>
    <property type="match status" value="1"/>
</dbReference>
<dbReference type="AlphaFoldDB" id="A0A1I5NVV6"/>
<dbReference type="SUPFAM" id="SSF53335">
    <property type="entry name" value="S-adenosyl-L-methionine-dependent methyltransferases"/>
    <property type="match status" value="1"/>
</dbReference>
<proteinExistence type="predicted"/>
<dbReference type="Gene3D" id="3.40.50.150">
    <property type="entry name" value="Vaccinia Virus protein VP39"/>
    <property type="match status" value="1"/>
</dbReference>
<dbReference type="CDD" id="cd02440">
    <property type="entry name" value="AdoMet_MTases"/>
    <property type="match status" value="1"/>
</dbReference>
<organism evidence="1 2">
    <name type="scientific">Hydrogenimonas thermophila</name>
    <dbReference type="NCBI Taxonomy" id="223786"/>
    <lineage>
        <taxon>Bacteria</taxon>
        <taxon>Pseudomonadati</taxon>
        <taxon>Campylobacterota</taxon>
        <taxon>Epsilonproteobacteria</taxon>
        <taxon>Campylobacterales</taxon>
        <taxon>Hydrogenimonadaceae</taxon>
        <taxon>Hydrogenimonas</taxon>
    </lineage>
</organism>
<evidence type="ECO:0000313" key="2">
    <source>
        <dbReference type="Proteomes" id="UP000199227"/>
    </source>
</evidence>
<keyword evidence="2" id="KW-1185">Reference proteome</keyword>
<dbReference type="STRING" id="223786.SAMN05216234_11226"/>
<reference evidence="1 2" key="1">
    <citation type="submission" date="2016-10" db="EMBL/GenBank/DDBJ databases">
        <authorList>
            <person name="de Groot N.N."/>
        </authorList>
    </citation>
    <scope>NUCLEOTIDE SEQUENCE [LARGE SCALE GENOMIC DNA]</scope>
    <source>
        <strain evidence="1 2">EP1-55-1</strain>
    </source>
</reference>
<sequence length="183" mass="21047">MIEDKYRWNERYKTLPPPQNPSDLLLRYIDRIKGKDVLDIAAGLGRHSRILAENGCKVDAIEYSDVAIESLRKIIGVNAIEMDLENGCSLEKSYDAILCFNYLNRNLYDFMINHIKDNGIILFETFVFDEENECAPKNPDFLLRKNELLKVFGSLHIIEYKESNVIKQNGQKALMASMAAIKK</sequence>
<gene>
    <name evidence="1" type="ORF">SAMN05216234_11226</name>
</gene>
<dbReference type="EMBL" id="FOXB01000012">
    <property type="protein sequence ID" value="SFP25436.1"/>
    <property type="molecule type" value="Genomic_DNA"/>
</dbReference>
<dbReference type="InterPro" id="IPR029063">
    <property type="entry name" value="SAM-dependent_MTases_sf"/>
</dbReference>
<evidence type="ECO:0000313" key="1">
    <source>
        <dbReference type="EMBL" id="SFP25436.1"/>
    </source>
</evidence>
<dbReference type="RefSeq" id="WP_092911978.1">
    <property type="nucleotide sequence ID" value="NZ_FOXB01000012.1"/>
</dbReference>
<dbReference type="GO" id="GO:0032259">
    <property type="term" value="P:methylation"/>
    <property type="evidence" value="ECO:0007669"/>
    <property type="project" value="UniProtKB-KW"/>
</dbReference>
<keyword evidence="1" id="KW-0489">Methyltransferase</keyword>
<dbReference type="GO" id="GO:0008168">
    <property type="term" value="F:methyltransferase activity"/>
    <property type="evidence" value="ECO:0007669"/>
    <property type="project" value="UniProtKB-KW"/>
</dbReference>
<accession>A0A1I5NVV6</accession>